<dbReference type="Proteomes" id="UP001179181">
    <property type="component" value="Unassembled WGS sequence"/>
</dbReference>
<dbReference type="InterPro" id="IPR018750">
    <property type="entry name" value="DUF2306_membrane"/>
</dbReference>
<accession>A0ABX0URG3</accession>
<dbReference type="RefSeq" id="WP_229211930.1">
    <property type="nucleotide sequence ID" value="NZ_JAASQJ010000003.1"/>
</dbReference>
<evidence type="ECO:0000313" key="3">
    <source>
        <dbReference type="Proteomes" id="UP001179181"/>
    </source>
</evidence>
<feature type="transmembrane region" description="Helical" evidence="1">
    <location>
        <begin position="77"/>
        <end position="99"/>
    </location>
</feature>
<evidence type="ECO:0000256" key="1">
    <source>
        <dbReference type="SAM" id="Phobius"/>
    </source>
</evidence>
<keyword evidence="3" id="KW-1185">Reference proteome</keyword>
<reference evidence="2 3" key="1">
    <citation type="submission" date="2020-03" db="EMBL/GenBank/DDBJ databases">
        <title>Genomic Encyclopedia of Type Strains, Phase IV (KMG-IV): sequencing the most valuable type-strain genomes for metagenomic binning, comparative biology and taxonomic classification.</title>
        <authorList>
            <person name="Goeker M."/>
        </authorList>
    </citation>
    <scope>NUCLEOTIDE SEQUENCE [LARGE SCALE GENOMIC DNA]</scope>
    <source>
        <strain evidence="2 3">DSM 102865</strain>
    </source>
</reference>
<sequence length="279" mass="31318">MMTKANILHSEKTKTSFVPKILTFAAASWLTVATIGQWIFAFYIVSFYGKSAFSGAFEKWNQVLPHGYVEGDLKGNLIVGLHVLLAAILVIGGPLQLIPQIRRHLPLFHRWLGRVYVILAILVGSAGLIMVWTRGGIGDQTQRISISVQAIYIISFALLAIRYARSRQLEKHRSWALRLFMVVNGVWFFRVGLMFWLLVNGGPAGFDPETFTGPFLTTLSIITYSVPLSLIVLEMYLYAQKSQHREFSIVTSAVILTFTVMMCIGIFGATMGMWLPRLK</sequence>
<feature type="transmembrane region" description="Helical" evidence="1">
    <location>
        <begin position="176"/>
        <end position="199"/>
    </location>
</feature>
<feature type="transmembrane region" description="Helical" evidence="1">
    <location>
        <begin position="111"/>
        <end position="132"/>
    </location>
</feature>
<evidence type="ECO:0000313" key="2">
    <source>
        <dbReference type="EMBL" id="NIJ54200.1"/>
    </source>
</evidence>
<proteinExistence type="predicted"/>
<feature type="transmembrane region" description="Helical" evidence="1">
    <location>
        <begin position="249"/>
        <end position="275"/>
    </location>
</feature>
<protein>
    <recommendedName>
        <fullName evidence="4">DUF2306 domain-containing protein</fullName>
    </recommendedName>
</protein>
<name>A0ABX0URG3_9BACT</name>
<gene>
    <name evidence="2" type="ORF">FHS68_003382</name>
</gene>
<keyword evidence="1" id="KW-0472">Membrane</keyword>
<dbReference type="Pfam" id="PF10067">
    <property type="entry name" value="DUF2306"/>
    <property type="match status" value="1"/>
</dbReference>
<evidence type="ECO:0008006" key="4">
    <source>
        <dbReference type="Google" id="ProtNLM"/>
    </source>
</evidence>
<dbReference type="EMBL" id="JAASQJ010000003">
    <property type="protein sequence ID" value="NIJ54200.1"/>
    <property type="molecule type" value="Genomic_DNA"/>
</dbReference>
<feature type="transmembrane region" description="Helical" evidence="1">
    <location>
        <begin position="144"/>
        <end position="164"/>
    </location>
</feature>
<comment type="caution">
    <text evidence="2">The sequence shown here is derived from an EMBL/GenBank/DDBJ whole genome shotgun (WGS) entry which is preliminary data.</text>
</comment>
<organism evidence="2 3">
    <name type="scientific">Dyadobacter arcticus</name>
    <dbReference type="NCBI Taxonomy" id="1078754"/>
    <lineage>
        <taxon>Bacteria</taxon>
        <taxon>Pseudomonadati</taxon>
        <taxon>Bacteroidota</taxon>
        <taxon>Cytophagia</taxon>
        <taxon>Cytophagales</taxon>
        <taxon>Spirosomataceae</taxon>
        <taxon>Dyadobacter</taxon>
    </lineage>
</organism>
<feature type="transmembrane region" description="Helical" evidence="1">
    <location>
        <begin position="21"/>
        <end position="45"/>
    </location>
</feature>
<feature type="transmembrane region" description="Helical" evidence="1">
    <location>
        <begin position="211"/>
        <end position="237"/>
    </location>
</feature>
<keyword evidence="1" id="KW-1133">Transmembrane helix</keyword>
<keyword evidence="1" id="KW-0812">Transmembrane</keyword>